<dbReference type="GO" id="GO:0003984">
    <property type="term" value="F:acetolactate synthase activity"/>
    <property type="evidence" value="ECO:0007669"/>
    <property type="project" value="TreeGrafter"/>
</dbReference>
<dbReference type="PANTHER" id="PTHR18968">
    <property type="entry name" value="THIAMINE PYROPHOSPHATE ENZYMES"/>
    <property type="match status" value="1"/>
</dbReference>
<dbReference type="GO" id="GO:0000287">
    <property type="term" value="F:magnesium ion binding"/>
    <property type="evidence" value="ECO:0007669"/>
    <property type="project" value="InterPro"/>
</dbReference>
<protein>
    <submittedName>
        <fullName evidence="7">Thiamine pyrophosphate-binding protein</fullName>
    </submittedName>
</protein>
<dbReference type="GO" id="GO:0005948">
    <property type="term" value="C:acetolactate synthase complex"/>
    <property type="evidence" value="ECO:0007669"/>
    <property type="project" value="TreeGrafter"/>
</dbReference>
<dbReference type="InterPro" id="IPR029035">
    <property type="entry name" value="DHS-like_NAD/FAD-binding_dom"/>
</dbReference>
<dbReference type="Proteomes" id="UP000322188">
    <property type="component" value="Unassembled WGS sequence"/>
</dbReference>
<evidence type="ECO:0000256" key="2">
    <source>
        <dbReference type="ARBA" id="ARBA00023052"/>
    </source>
</evidence>
<comment type="caution">
    <text evidence="7">The sequence shown here is derived from an EMBL/GenBank/DDBJ whole genome shotgun (WGS) entry which is preliminary data.</text>
</comment>
<dbReference type="PANTHER" id="PTHR18968:SF142">
    <property type="entry name" value="ACETOLACTATE SYNTHASE"/>
    <property type="match status" value="1"/>
</dbReference>
<dbReference type="Gene3D" id="3.40.50.970">
    <property type="match status" value="2"/>
</dbReference>
<dbReference type="Gene3D" id="3.40.50.1220">
    <property type="entry name" value="TPP-binding domain"/>
    <property type="match status" value="1"/>
</dbReference>
<name>A0A5C8GHP2_9SPIR</name>
<dbReference type="CDD" id="cd00568">
    <property type="entry name" value="TPP_enzymes"/>
    <property type="match status" value="1"/>
</dbReference>
<evidence type="ECO:0000313" key="8">
    <source>
        <dbReference type="Proteomes" id="UP000322188"/>
    </source>
</evidence>
<evidence type="ECO:0000259" key="6">
    <source>
        <dbReference type="Pfam" id="PF02776"/>
    </source>
</evidence>
<dbReference type="GO" id="GO:0009097">
    <property type="term" value="P:isoleucine biosynthetic process"/>
    <property type="evidence" value="ECO:0007669"/>
    <property type="project" value="TreeGrafter"/>
</dbReference>
<dbReference type="InterPro" id="IPR045229">
    <property type="entry name" value="TPP_enz"/>
</dbReference>
<evidence type="ECO:0000259" key="5">
    <source>
        <dbReference type="Pfam" id="PF02775"/>
    </source>
</evidence>
<gene>
    <name evidence="7" type="ORF">EPJ74_01870</name>
</gene>
<feature type="domain" description="Thiamine pyrophosphate enzyme TPP-binding" evidence="5">
    <location>
        <begin position="397"/>
        <end position="553"/>
    </location>
</feature>
<dbReference type="InterPro" id="IPR012001">
    <property type="entry name" value="Thiamin_PyroP_enz_TPP-bd_dom"/>
</dbReference>
<dbReference type="SUPFAM" id="SSF52518">
    <property type="entry name" value="Thiamin diphosphate-binding fold (THDP-binding)"/>
    <property type="match status" value="2"/>
</dbReference>
<dbReference type="InterPro" id="IPR011766">
    <property type="entry name" value="TPP_enzyme_TPP-bd"/>
</dbReference>
<evidence type="ECO:0000256" key="3">
    <source>
        <dbReference type="RuleBase" id="RU362132"/>
    </source>
</evidence>
<dbReference type="InterPro" id="IPR029061">
    <property type="entry name" value="THDP-binding"/>
</dbReference>
<dbReference type="EMBL" id="SAYK01000003">
    <property type="protein sequence ID" value="TXJ61505.1"/>
    <property type="molecule type" value="Genomic_DNA"/>
</dbReference>
<evidence type="ECO:0000259" key="4">
    <source>
        <dbReference type="Pfam" id="PF00205"/>
    </source>
</evidence>
<dbReference type="InterPro" id="IPR012000">
    <property type="entry name" value="Thiamin_PyroP_enz_cen_dom"/>
</dbReference>
<dbReference type="Pfam" id="PF00205">
    <property type="entry name" value="TPP_enzyme_M"/>
    <property type="match status" value="1"/>
</dbReference>
<dbReference type="AlphaFoldDB" id="A0A5C8GHP2"/>
<sequence length="590" mass="66851">MKVSDYIAKRLKEVYEIKNIFLISGGGAMHLNDSFGKYIKYTTAHNEQALSMMAEGYARVNQKLAVVNVTTGPGGLNCLNGVFGQWTDSVPVLYISGQVKFETTVYSCRELNLRQLGDQETDIISAVKPFTKYSVIITNPYDIKYHLDKAVYLAMHGRFGPVWLDIPMNIQSAMIEEEKLKDFNENVDDCENIDTEQINKVIDKLNNSKKPIIIAGYGIRLSKQEDNFYKLIDKLNIPILSTFCGADIMPSNHNLCAGRIGNLGQRAGNIILQESDLILSLGTRNSIFQVSYNYENFGKNAYKIGVDIDNSELNKKTVKFDISINADLKYFIPQLLEKCEKLNTEKWVEKCKIYNDKFSFKNTKEYNTKNKKINPYYFVNKLTKLMNKNYIMITGNGSACNIAYQAGEVKKGQRIFWNKGCASMGYGLPASIGACIYNGIYNNKKNKVICLDGDGSIMMNIQELQTIKHYNLPIKVFILNNDGYISIKQTQNNFFEGHMVGSGRNSGVSMPDFNKIAKAFGIESVKIWRYTDDKDLEKQINAVLESEKAIICNVILEDDYIFIPKLLAKKLDDGTMVSPSFENMYPFIEI</sequence>
<dbReference type="GO" id="GO:0050660">
    <property type="term" value="F:flavin adenine dinucleotide binding"/>
    <property type="evidence" value="ECO:0007669"/>
    <property type="project" value="TreeGrafter"/>
</dbReference>
<evidence type="ECO:0000313" key="7">
    <source>
        <dbReference type="EMBL" id="TXJ61505.1"/>
    </source>
</evidence>
<feature type="domain" description="Thiamine pyrophosphate enzyme central" evidence="4">
    <location>
        <begin position="198"/>
        <end position="335"/>
    </location>
</feature>
<proteinExistence type="inferred from homology"/>
<comment type="similarity">
    <text evidence="1 3">Belongs to the TPP enzyme family.</text>
</comment>
<dbReference type="Pfam" id="PF02776">
    <property type="entry name" value="TPP_enzyme_N"/>
    <property type="match status" value="1"/>
</dbReference>
<dbReference type="GO" id="GO:0009099">
    <property type="term" value="P:L-valine biosynthetic process"/>
    <property type="evidence" value="ECO:0007669"/>
    <property type="project" value="TreeGrafter"/>
</dbReference>
<accession>A0A5C8GHP2</accession>
<reference evidence="7 8" key="1">
    <citation type="journal article" date="1992" name="Lakartidningen">
        <title>[Penicillin V and not amoxicillin is the first choice preparation in acute otitis].</title>
        <authorList>
            <person name="Kamme C."/>
            <person name="Lundgren K."/>
            <person name="Prellner K."/>
        </authorList>
    </citation>
    <scope>NUCLEOTIDE SEQUENCE [LARGE SCALE GENOMIC DNA]</scope>
    <source>
        <strain evidence="7 8">PC2022III</strain>
    </source>
</reference>
<feature type="domain" description="Thiamine pyrophosphate enzyme N-terminal TPP-binding" evidence="6">
    <location>
        <begin position="1"/>
        <end position="104"/>
    </location>
</feature>
<organism evidence="7 8">
    <name type="scientific">Brachyspira aalborgi</name>
    <dbReference type="NCBI Taxonomy" id="29522"/>
    <lineage>
        <taxon>Bacteria</taxon>
        <taxon>Pseudomonadati</taxon>
        <taxon>Spirochaetota</taxon>
        <taxon>Spirochaetia</taxon>
        <taxon>Brachyspirales</taxon>
        <taxon>Brachyspiraceae</taxon>
        <taxon>Brachyspira</taxon>
    </lineage>
</organism>
<dbReference type="GO" id="GO:0030976">
    <property type="term" value="F:thiamine pyrophosphate binding"/>
    <property type="evidence" value="ECO:0007669"/>
    <property type="project" value="InterPro"/>
</dbReference>
<dbReference type="CDD" id="cd07035">
    <property type="entry name" value="TPP_PYR_POX_like"/>
    <property type="match status" value="1"/>
</dbReference>
<keyword evidence="2 3" id="KW-0786">Thiamine pyrophosphate</keyword>
<dbReference type="SUPFAM" id="SSF52467">
    <property type="entry name" value="DHS-like NAD/FAD-binding domain"/>
    <property type="match status" value="1"/>
</dbReference>
<dbReference type="Pfam" id="PF02775">
    <property type="entry name" value="TPP_enzyme_C"/>
    <property type="match status" value="1"/>
</dbReference>
<evidence type="ECO:0000256" key="1">
    <source>
        <dbReference type="ARBA" id="ARBA00007812"/>
    </source>
</evidence>